<dbReference type="OrthoDB" id="332676at2"/>
<dbReference type="GO" id="GO:0034338">
    <property type="term" value="F:short-chain carboxylesterase activity"/>
    <property type="evidence" value="ECO:0007669"/>
    <property type="project" value="TreeGrafter"/>
</dbReference>
<dbReference type="InterPro" id="IPR012020">
    <property type="entry name" value="ABHD4"/>
</dbReference>
<dbReference type="Gene3D" id="3.40.50.1820">
    <property type="entry name" value="alpha/beta hydrolase"/>
    <property type="match status" value="1"/>
</dbReference>
<keyword evidence="3 6" id="KW-0378">Hydrolase</keyword>
<sequence length="315" mass="35836">MTEVFKPPFPFTNGHFSTIFASNFRKVAFGGQQRERLELNDGDFLDLDWSFAPSVSDTLVVLFHGLEGNAQRPYMLGAARVFVDAGIDVCSVNLRGCSGETNRLFRSYHSGGTEDVDAVLRFVLEKDRYKQLFFKGFSLGGNLVLRYSGEGRSLPKELKGVIGVSVPCDLYDSLCQLLHRKNRLYEWHFRKKLVAKLRAKQERFPDKLALSDIQDIKSLWDVDELYTSKAHGFLDALDYYTQCSCLPVLEHVHIPTLIINAKNDSFLGAACYPETLSNPQLKLEIPQYGGHVGYYFLKKMAYNESRALKFVKEFL</sequence>
<dbReference type="Pfam" id="PF00561">
    <property type="entry name" value="Abhydrolase_1"/>
    <property type="match status" value="1"/>
</dbReference>
<name>A0A2A4G4P8_9FLAO</name>
<protein>
    <submittedName>
        <fullName evidence="6">Alpha/beta hydrolase</fullName>
    </submittedName>
</protein>
<feature type="active site" description="Charge relay system" evidence="4">
    <location>
        <position position="291"/>
    </location>
</feature>
<comment type="caution">
    <text evidence="6">The sequence shown here is derived from an EMBL/GenBank/DDBJ whole genome shotgun (WGS) entry which is preliminary data.</text>
</comment>
<feature type="active site" description="Charge relay system" evidence="4">
    <location>
        <position position="264"/>
    </location>
</feature>
<reference evidence="6 7" key="1">
    <citation type="submission" date="2017-04" db="EMBL/GenBank/DDBJ databases">
        <title>A new member of the family Flavobacteriaceae isolated from ascidians.</title>
        <authorList>
            <person name="Chen L."/>
        </authorList>
    </citation>
    <scope>NUCLEOTIDE SEQUENCE [LARGE SCALE GENOMIC DNA]</scope>
    <source>
        <strain evidence="6 7">HQA918</strain>
    </source>
</reference>
<dbReference type="PANTHER" id="PTHR10794">
    <property type="entry name" value="ABHYDROLASE DOMAIN-CONTAINING PROTEIN"/>
    <property type="match status" value="1"/>
</dbReference>
<dbReference type="Proteomes" id="UP000219559">
    <property type="component" value="Unassembled WGS sequence"/>
</dbReference>
<feature type="active site" description="Charge relay system" evidence="4">
    <location>
        <position position="138"/>
    </location>
</feature>
<keyword evidence="7" id="KW-1185">Reference proteome</keyword>
<evidence type="ECO:0000259" key="5">
    <source>
        <dbReference type="Pfam" id="PF00561"/>
    </source>
</evidence>
<dbReference type="InterPro" id="IPR029058">
    <property type="entry name" value="AB_hydrolase_fold"/>
</dbReference>
<evidence type="ECO:0000256" key="4">
    <source>
        <dbReference type="PIRSR" id="PIRSR005211-1"/>
    </source>
</evidence>
<organism evidence="6 7">
    <name type="scientific">Sediminicola luteus</name>
    <dbReference type="NCBI Taxonomy" id="319238"/>
    <lineage>
        <taxon>Bacteria</taxon>
        <taxon>Pseudomonadati</taxon>
        <taxon>Bacteroidota</taxon>
        <taxon>Flavobacteriia</taxon>
        <taxon>Flavobacteriales</taxon>
        <taxon>Flavobacteriaceae</taxon>
        <taxon>Sediminicola</taxon>
    </lineage>
</organism>
<dbReference type="AlphaFoldDB" id="A0A2A4G4P8"/>
<accession>A0A2A4G4P8</accession>
<dbReference type="EMBL" id="NBWU01000007">
    <property type="protein sequence ID" value="PCE62956.1"/>
    <property type="molecule type" value="Genomic_DNA"/>
</dbReference>
<evidence type="ECO:0000256" key="1">
    <source>
        <dbReference type="ARBA" id="ARBA00010884"/>
    </source>
</evidence>
<keyword evidence="2" id="KW-0719">Serine esterase</keyword>
<dbReference type="InterPro" id="IPR050960">
    <property type="entry name" value="AB_hydrolase_4_sf"/>
</dbReference>
<gene>
    <name evidence="6" type="ORF">B7P33_16910</name>
</gene>
<evidence type="ECO:0000313" key="7">
    <source>
        <dbReference type="Proteomes" id="UP000219559"/>
    </source>
</evidence>
<dbReference type="InterPro" id="IPR000073">
    <property type="entry name" value="AB_hydrolase_1"/>
</dbReference>
<dbReference type="GO" id="GO:0047372">
    <property type="term" value="F:monoacylglycerol lipase activity"/>
    <property type="evidence" value="ECO:0007669"/>
    <property type="project" value="TreeGrafter"/>
</dbReference>
<dbReference type="RefSeq" id="WP_097441067.1">
    <property type="nucleotide sequence ID" value="NZ_KZ300477.1"/>
</dbReference>
<evidence type="ECO:0000313" key="6">
    <source>
        <dbReference type="EMBL" id="PCE62956.1"/>
    </source>
</evidence>
<dbReference type="InterPro" id="IPR000952">
    <property type="entry name" value="AB_hydrolase_4_CS"/>
</dbReference>
<comment type="similarity">
    <text evidence="1">Belongs to the AB hydrolase superfamily. AB hydrolase 4 family.</text>
</comment>
<dbReference type="SUPFAM" id="SSF53474">
    <property type="entry name" value="alpha/beta-Hydrolases"/>
    <property type="match status" value="1"/>
</dbReference>
<dbReference type="PIRSF" id="PIRSF005211">
    <property type="entry name" value="Ab_hydro_YheT"/>
    <property type="match status" value="1"/>
</dbReference>
<feature type="domain" description="AB hydrolase-1" evidence="5">
    <location>
        <begin position="59"/>
        <end position="294"/>
    </location>
</feature>
<evidence type="ECO:0000256" key="3">
    <source>
        <dbReference type="ARBA" id="ARBA00022801"/>
    </source>
</evidence>
<dbReference type="PROSITE" id="PS01133">
    <property type="entry name" value="UPF0017"/>
    <property type="match status" value="1"/>
</dbReference>
<dbReference type="PANTHER" id="PTHR10794:SF94">
    <property type="entry name" value="ESTERASE YHET-RELATED"/>
    <property type="match status" value="1"/>
</dbReference>
<proteinExistence type="inferred from homology"/>
<evidence type="ECO:0000256" key="2">
    <source>
        <dbReference type="ARBA" id="ARBA00022487"/>
    </source>
</evidence>